<organism evidence="2 3">
    <name type="scientific">Methanorbis rubei</name>
    <dbReference type="NCBI Taxonomy" id="3028300"/>
    <lineage>
        <taxon>Archaea</taxon>
        <taxon>Methanobacteriati</taxon>
        <taxon>Methanobacteriota</taxon>
        <taxon>Stenosarchaea group</taxon>
        <taxon>Methanomicrobia</taxon>
        <taxon>Methanomicrobiales</taxon>
        <taxon>Methanocorpusculaceae</taxon>
        <taxon>Methanorbis</taxon>
    </lineage>
</organism>
<accession>A0AAE4MFK3</accession>
<evidence type="ECO:0000313" key="2">
    <source>
        <dbReference type="EMBL" id="MDV0442853.1"/>
    </source>
</evidence>
<dbReference type="AlphaFoldDB" id="A0AAE4MFK3"/>
<dbReference type="InterPro" id="IPR003615">
    <property type="entry name" value="HNH_nuc"/>
</dbReference>
<dbReference type="CDD" id="cd00085">
    <property type="entry name" value="HNHc"/>
    <property type="match status" value="1"/>
</dbReference>
<feature type="domain" description="HNH nuclease" evidence="1">
    <location>
        <begin position="61"/>
        <end position="113"/>
    </location>
</feature>
<dbReference type="Proteomes" id="UP001283212">
    <property type="component" value="Unassembled WGS sequence"/>
</dbReference>
<dbReference type="RefSeq" id="WP_338095390.1">
    <property type="nucleotide sequence ID" value="NZ_JAWDKB010000001.1"/>
</dbReference>
<name>A0AAE4MFK3_9EURY</name>
<evidence type="ECO:0000259" key="1">
    <source>
        <dbReference type="SMART" id="SM00507"/>
    </source>
</evidence>
<reference evidence="2 3" key="1">
    <citation type="submission" date="2023-06" db="EMBL/GenBank/DDBJ databases">
        <title>Genome sequence of Methancorpusculaceae sp. Cs1.</title>
        <authorList>
            <person name="Protasov E."/>
            <person name="Platt K."/>
            <person name="Poehlein A."/>
            <person name="Daniel R."/>
            <person name="Brune A."/>
        </authorList>
    </citation>
    <scope>NUCLEOTIDE SEQUENCE [LARGE SCALE GENOMIC DNA]</scope>
    <source>
        <strain evidence="2 3">Cs1</strain>
    </source>
</reference>
<dbReference type="InterPro" id="IPR044925">
    <property type="entry name" value="His-Me_finger_sf"/>
</dbReference>
<dbReference type="SMART" id="SM00507">
    <property type="entry name" value="HNHc"/>
    <property type="match status" value="1"/>
</dbReference>
<proteinExistence type="predicted"/>
<keyword evidence="3" id="KW-1185">Reference proteome</keyword>
<gene>
    <name evidence="2" type="ORF">McpCs1_02050</name>
</gene>
<dbReference type="EMBL" id="JAWDKB010000001">
    <property type="protein sequence ID" value="MDV0442853.1"/>
    <property type="molecule type" value="Genomic_DNA"/>
</dbReference>
<dbReference type="Gene3D" id="3.90.75.20">
    <property type="match status" value="1"/>
</dbReference>
<sequence>MTRPTIAIHAGDVIAWMKFATGAWDYNVARGTIMNRRTGRPVAFHQNGDGYLRATVTIRGKVIDILKHRAVWIAAHGILGLPLDYSLEIDHINHDKTDCRIKNLRLVTGKENRNGPHPGKLAPETVREIRRRFAEQAVSYRTLAEEYRISQASVSRLIRGKTYCEARYHD</sequence>
<protein>
    <recommendedName>
        <fullName evidence="1">HNH nuclease domain-containing protein</fullName>
    </recommendedName>
</protein>
<comment type="caution">
    <text evidence="2">The sequence shown here is derived from an EMBL/GenBank/DDBJ whole genome shotgun (WGS) entry which is preliminary data.</text>
</comment>
<evidence type="ECO:0000313" key="3">
    <source>
        <dbReference type="Proteomes" id="UP001283212"/>
    </source>
</evidence>
<dbReference type="SUPFAM" id="SSF54060">
    <property type="entry name" value="His-Me finger endonucleases"/>
    <property type="match status" value="1"/>
</dbReference>
<dbReference type="Pfam" id="PF13392">
    <property type="entry name" value="HNH_3"/>
    <property type="match status" value="1"/>
</dbReference>